<sequence>MSERKKIMVIFGTRPEATKLGPVVQELKKHTEWFKTKVVVTGQHQEQLYQALSHFDIQPDVDLAIMKENQTLADITSAAITGLDAMIAEDRPDFILIHGDTQTAVCGGMVAFFHKIPVGHVEAGLRSHNKYSPWPEEINRRIVDVVTDISFAPTPVSRDNLLKEGYNDKDIYVTGQTAVDAAIATNCTSYIFNEDILNRLVKQPGRIITVTVHRKENYGAPMQRMFRAIRRIADEHPDVSIIYPVHLSPTVREAAFGMLWGHERIHLLDPIEYSDMINLLARSFLVMSDSGGLQEETPVFHKPLVLMRDTTERPEAVAVHAVYLAGTEEEAIHEITSRLLTDKNIYHSMSNTVNPFGDGLASKRIVQIIACHFGFVPELPDEFQGHLAAAGKRE</sequence>
<dbReference type="Proteomes" id="UP001631969">
    <property type="component" value="Unassembled WGS sequence"/>
</dbReference>
<gene>
    <name evidence="1" type="primary">wecB</name>
    <name evidence="1" type="ORF">ACI1P1_07050</name>
</gene>
<keyword evidence="2" id="KW-1185">Reference proteome</keyword>
<proteinExistence type="predicted"/>
<organism evidence="1 2">
    <name type="scientific">Paenibacillus mesotrionivorans</name>
    <dbReference type="NCBI Taxonomy" id="3160968"/>
    <lineage>
        <taxon>Bacteria</taxon>
        <taxon>Bacillati</taxon>
        <taxon>Bacillota</taxon>
        <taxon>Bacilli</taxon>
        <taxon>Bacillales</taxon>
        <taxon>Paenibacillaceae</taxon>
        <taxon>Paenibacillus</taxon>
    </lineage>
</organism>
<comment type="caution">
    <text evidence="1">The sequence shown here is derived from an EMBL/GenBank/DDBJ whole genome shotgun (WGS) entry which is preliminary data.</text>
</comment>
<protein>
    <submittedName>
        <fullName evidence="1">Non-hydrolyzing UDP-N-acetylglucosamine 2-epimerase</fullName>
        <ecNumber evidence="1">5.1.3.14</ecNumber>
    </submittedName>
</protein>
<name>A0ACC7NU87_9BACL</name>
<evidence type="ECO:0000313" key="1">
    <source>
        <dbReference type="EMBL" id="MFM9328035.1"/>
    </source>
</evidence>
<dbReference type="EC" id="5.1.3.14" evidence="1"/>
<dbReference type="EMBL" id="JBJURJ010000004">
    <property type="protein sequence ID" value="MFM9328035.1"/>
    <property type="molecule type" value="Genomic_DNA"/>
</dbReference>
<reference evidence="1" key="1">
    <citation type="submission" date="2024-12" db="EMBL/GenBank/DDBJ databases">
        <authorList>
            <person name="Wu N."/>
        </authorList>
    </citation>
    <scope>NUCLEOTIDE SEQUENCE</scope>
    <source>
        <strain evidence="1">P15</strain>
    </source>
</reference>
<keyword evidence="1" id="KW-0413">Isomerase</keyword>
<evidence type="ECO:0000313" key="2">
    <source>
        <dbReference type="Proteomes" id="UP001631969"/>
    </source>
</evidence>
<accession>A0ACC7NU87</accession>